<dbReference type="Pfam" id="PF01212">
    <property type="entry name" value="Beta_elim_lyase"/>
    <property type="match status" value="1"/>
</dbReference>
<comment type="cofactor">
    <cofactor evidence="1 5">
        <name>pyridoxal 5'-phosphate</name>
        <dbReference type="ChEBI" id="CHEBI:597326"/>
    </cofactor>
</comment>
<keyword evidence="8" id="KW-1185">Reference proteome</keyword>
<dbReference type="InterPro" id="IPR026273">
    <property type="entry name" value="Low_specificity_L-TA_bact"/>
</dbReference>
<comment type="caution">
    <text evidence="7">The sequence shown here is derived from an EMBL/GenBank/DDBJ whole genome shotgun (WGS) entry which is preliminary data.</text>
</comment>
<sequence length="352" mass="37959">MSQTSNMTPALSFASDNVTGAATPILEALLACNAGQYHSYGDDDYSQRLEQTFRQLFEHDSLKVFLVATGTAANALGLSLLTPPWGHVFCHPESHINQDECNAPGFFSHGAKLVTVPGDNAKLDPAQLQAVLTTGQGDVHMTQPAAVSLTQATELGTLYQLEEIRAIGALCREAGLRLHMDGARFANALEALGCTPAQMTWQAGVEVLSFGATKNGALGVEAVVLFDPCLAEQFALRRKRGGHLFSKMRFLAAQMEAYLADDLWRSNARQANAMARRLADGLAQVPGLSLVAPVEANMLFCQLPLPLIKALLAEGFDFYHDRWAPGVVRLVTSFATQAQDVDHLLARVRALA</sequence>
<keyword evidence="5" id="KW-0456">Lyase</keyword>
<dbReference type="SUPFAM" id="SSF53383">
    <property type="entry name" value="PLP-dependent transferases"/>
    <property type="match status" value="1"/>
</dbReference>
<evidence type="ECO:0000256" key="4">
    <source>
        <dbReference type="ARBA" id="ARBA00022898"/>
    </source>
</evidence>
<dbReference type="PANTHER" id="PTHR48097:SF5">
    <property type="entry name" value="LOW SPECIFICITY L-THREONINE ALDOLASE"/>
    <property type="match status" value="1"/>
</dbReference>
<evidence type="ECO:0000313" key="7">
    <source>
        <dbReference type="EMBL" id="GAA4499802.1"/>
    </source>
</evidence>
<reference evidence="8" key="1">
    <citation type="journal article" date="2019" name="Int. J. Syst. Evol. Microbiol.">
        <title>The Global Catalogue of Microorganisms (GCM) 10K type strain sequencing project: providing services to taxonomists for standard genome sequencing and annotation.</title>
        <authorList>
            <consortium name="The Broad Institute Genomics Platform"/>
            <consortium name="The Broad Institute Genome Sequencing Center for Infectious Disease"/>
            <person name="Wu L."/>
            <person name="Ma J."/>
        </authorList>
    </citation>
    <scope>NUCLEOTIDE SEQUENCE [LARGE SCALE GENOMIC DNA]</scope>
    <source>
        <strain evidence="8">JCM 32226</strain>
    </source>
</reference>
<comment type="function">
    <text evidence="5">Catalyzes the cleavage of L-allo-threonine and L-threonine to glycine and acetaldehyde.</text>
</comment>
<dbReference type="InterPro" id="IPR015424">
    <property type="entry name" value="PyrdxlP-dep_Trfase"/>
</dbReference>
<keyword evidence="4 5" id="KW-0663">Pyridoxal phosphate</keyword>
<dbReference type="EC" id="4.1.2.48" evidence="5"/>
<dbReference type="Proteomes" id="UP001501321">
    <property type="component" value="Unassembled WGS sequence"/>
</dbReference>
<gene>
    <name evidence="7" type="ORF">GCM10023095_20490</name>
</gene>
<dbReference type="RefSeq" id="WP_345012723.1">
    <property type="nucleotide sequence ID" value="NZ_BAABFC010000013.1"/>
</dbReference>
<dbReference type="InterPro" id="IPR015422">
    <property type="entry name" value="PyrdxlP-dep_Trfase_small"/>
</dbReference>
<name>A0ABP8QD33_9GAMM</name>
<dbReference type="CDD" id="cd06502">
    <property type="entry name" value="TA_like"/>
    <property type="match status" value="1"/>
</dbReference>
<dbReference type="PANTHER" id="PTHR48097">
    <property type="entry name" value="L-THREONINE ALDOLASE-RELATED"/>
    <property type="match status" value="1"/>
</dbReference>
<proteinExistence type="inferred from homology"/>
<evidence type="ECO:0000256" key="5">
    <source>
        <dbReference type="PIRNR" id="PIRNR038940"/>
    </source>
</evidence>
<comment type="catalytic activity">
    <reaction evidence="5">
        <text>L-threonine = acetaldehyde + glycine</text>
        <dbReference type="Rhea" id="RHEA:19625"/>
        <dbReference type="ChEBI" id="CHEBI:15343"/>
        <dbReference type="ChEBI" id="CHEBI:57305"/>
        <dbReference type="ChEBI" id="CHEBI:57926"/>
        <dbReference type="EC" id="4.1.2.48"/>
    </reaction>
</comment>
<comment type="similarity">
    <text evidence="2 5">Belongs to the threonine aldolase family.</text>
</comment>
<comment type="catalytic activity">
    <reaction evidence="5">
        <text>L-allo-threonine = acetaldehyde + glycine</text>
        <dbReference type="Rhea" id="RHEA:26209"/>
        <dbReference type="ChEBI" id="CHEBI:15343"/>
        <dbReference type="ChEBI" id="CHEBI:57305"/>
        <dbReference type="ChEBI" id="CHEBI:58585"/>
        <dbReference type="EC" id="4.1.2.48"/>
    </reaction>
</comment>
<evidence type="ECO:0000259" key="6">
    <source>
        <dbReference type="Pfam" id="PF01212"/>
    </source>
</evidence>
<comment type="subunit">
    <text evidence="3">Homotetramer.</text>
</comment>
<evidence type="ECO:0000256" key="3">
    <source>
        <dbReference type="ARBA" id="ARBA00011881"/>
    </source>
</evidence>
<dbReference type="EMBL" id="BAABFC010000013">
    <property type="protein sequence ID" value="GAA4499802.1"/>
    <property type="molecule type" value="Genomic_DNA"/>
</dbReference>
<organism evidence="7 8">
    <name type="scientific">Pseudaeromonas paramecii</name>
    <dbReference type="NCBI Taxonomy" id="2138166"/>
    <lineage>
        <taxon>Bacteria</taxon>
        <taxon>Pseudomonadati</taxon>
        <taxon>Pseudomonadota</taxon>
        <taxon>Gammaproteobacteria</taxon>
        <taxon>Aeromonadales</taxon>
        <taxon>Aeromonadaceae</taxon>
        <taxon>Pseudaeromonas</taxon>
    </lineage>
</organism>
<feature type="domain" description="Aromatic amino acid beta-eliminating lyase/threonine aldolase" evidence="6">
    <location>
        <begin position="13"/>
        <end position="300"/>
    </location>
</feature>
<accession>A0ABP8QD33</accession>
<evidence type="ECO:0000256" key="2">
    <source>
        <dbReference type="ARBA" id="ARBA00006966"/>
    </source>
</evidence>
<dbReference type="Gene3D" id="3.90.1150.10">
    <property type="entry name" value="Aspartate Aminotransferase, domain 1"/>
    <property type="match status" value="1"/>
</dbReference>
<dbReference type="Gene3D" id="3.40.640.10">
    <property type="entry name" value="Type I PLP-dependent aspartate aminotransferase-like (Major domain)"/>
    <property type="match status" value="1"/>
</dbReference>
<dbReference type="PIRSF" id="PIRSF038940">
    <property type="entry name" value="Low_specificity_LTA"/>
    <property type="match status" value="1"/>
</dbReference>
<dbReference type="InterPro" id="IPR015421">
    <property type="entry name" value="PyrdxlP-dep_Trfase_major"/>
</dbReference>
<protein>
    <recommendedName>
        <fullName evidence="5">L-threonine aldolase</fullName>
        <ecNumber evidence="5">4.1.2.48</ecNumber>
    </recommendedName>
</protein>
<evidence type="ECO:0000313" key="8">
    <source>
        <dbReference type="Proteomes" id="UP001501321"/>
    </source>
</evidence>
<evidence type="ECO:0000256" key="1">
    <source>
        <dbReference type="ARBA" id="ARBA00001933"/>
    </source>
</evidence>
<dbReference type="InterPro" id="IPR001597">
    <property type="entry name" value="ArAA_b-elim_lyase/Thr_aldolase"/>
</dbReference>